<keyword evidence="3" id="KW-0418">Kinase</keyword>
<evidence type="ECO:0000259" key="2">
    <source>
        <dbReference type="Pfam" id="PF13239"/>
    </source>
</evidence>
<name>A0A9W6B3I0_9FLAO</name>
<keyword evidence="3" id="KW-0808">Transferase</keyword>
<feature type="transmembrane region" description="Helical" evidence="1">
    <location>
        <begin position="49"/>
        <end position="70"/>
    </location>
</feature>
<reference evidence="3" key="1">
    <citation type="submission" date="2022-07" db="EMBL/GenBank/DDBJ databases">
        <title>Taxonomy of Novel Oxalotrophic and Methylotrophic Bacteria.</title>
        <authorList>
            <person name="Sahin N."/>
            <person name="Tani A."/>
        </authorList>
    </citation>
    <scope>NUCLEOTIDE SEQUENCE</scope>
    <source>
        <strain evidence="3">AM327</strain>
    </source>
</reference>
<sequence length="99" mass="12568">MEEYKEEAYFKAKKRVEEIKGFYWNLFSYIVVIPFLIFVNYMTYWEFKWFWFPMFGWGIGLTIHGFSIFYRGKFFGNEWENRKIQEFLEQEKNERTRYE</sequence>
<keyword evidence="1" id="KW-0472">Membrane</keyword>
<feature type="domain" description="2TM" evidence="2">
    <location>
        <begin position="11"/>
        <end position="89"/>
    </location>
</feature>
<keyword evidence="1" id="KW-0812">Transmembrane</keyword>
<dbReference type="GO" id="GO:0016301">
    <property type="term" value="F:kinase activity"/>
    <property type="evidence" value="ECO:0007669"/>
    <property type="project" value="UniProtKB-KW"/>
</dbReference>
<accession>A0A9W6B3I0</accession>
<protein>
    <submittedName>
        <fullName evidence="3">Histidine kinase</fullName>
    </submittedName>
</protein>
<organism evidence="3 4">
    <name type="scientific">Neptunitalea chrysea</name>
    <dbReference type="NCBI Taxonomy" id="1647581"/>
    <lineage>
        <taxon>Bacteria</taxon>
        <taxon>Pseudomonadati</taxon>
        <taxon>Bacteroidota</taxon>
        <taxon>Flavobacteriia</taxon>
        <taxon>Flavobacteriales</taxon>
        <taxon>Flavobacteriaceae</taxon>
        <taxon>Neptunitalea</taxon>
    </lineage>
</organism>
<dbReference type="AlphaFoldDB" id="A0A9W6B3I0"/>
<dbReference type="EMBL" id="BRVP01000004">
    <property type="protein sequence ID" value="GLB51685.1"/>
    <property type="molecule type" value="Genomic_DNA"/>
</dbReference>
<keyword evidence="4" id="KW-1185">Reference proteome</keyword>
<comment type="caution">
    <text evidence="3">The sequence shown here is derived from an EMBL/GenBank/DDBJ whole genome shotgun (WGS) entry which is preliminary data.</text>
</comment>
<feature type="transmembrane region" description="Helical" evidence="1">
    <location>
        <begin position="21"/>
        <end position="43"/>
    </location>
</feature>
<proteinExistence type="predicted"/>
<evidence type="ECO:0000256" key="1">
    <source>
        <dbReference type="SAM" id="Phobius"/>
    </source>
</evidence>
<dbReference type="InterPro" id="IPR025698">
    <property type="entry name" value="2TM_dom"/>
</dbReference>
<gene>
    <name evidence="3" type="ORF">NBRC110019_07240</name>
</gene>
<keyword evidence="1" id="KW-1133">Transmembrane helix</keyword>
<dbReference type="RefSeq" id="WP_281752479.1">
    <property type="nucleotide sequence ID" value="NZ_BRVP01000004.1"/>
</dbReference>
<evidence type="ECO:0000313" key="3">
    <source>
        <dbReference type="EMBL" id="GLB51685.1"/>
    </source>
</evidence>
<dbReference type="Pfam" id="PF13239">
    <property type="entry name" value="2TM"/>
    <property type="match status" value="1"/>
</dbReference>
<evidence type="ECO:0000313" key="4">
    <source>
        <dbReference type="Proteomes" id="UP001143545"/>
    </source>
</evidence>
<dbReference type="Proteomes" id="UP001143545">
    <property type="component" value="Unassembled WGS sequence"/>
</dbReference>